<dbReference type="GO" id="GO:0016740">
    <property type="term" value="F:transferase activity"/>
    <property type="evidence" value="ECO:0007669"/>
    <property type="project" value="UniProtKB-KW"/>
</dbReference>
<dbReference type="PROSITE" id="PS51318">
    <property type="entry name" value="TAT"/>
    <property type="match status" value="1"/>
</dbReference>
<name>A0A1I1SQS2_9RHOB</name>
<gene>
    <name evidence="3" type="ORF">SAMN04488523_101126</name>
</gene>
<evidence type="ECO:0000313" key="4">
    <source>
        <dbReference type="Proteomes" id="UP000198977"/>
    </source>
</evidence>
<dbReference type="AlphaFoldDB" id="A0A1I1SQS2"/>
<feature type="domain" description="Rhodanese" evidence="2">
    <location>
        <begin position="53"/>
        <end position="152"/>
    </location>
</feature>
<sequence length="153" mass="15853">MLSTSQPIGRRAVLFGGAAAVGGGVWASLRWFNTGAEVAAGDLTAPEALEGVRSDALVLVDIRRPDEWAATGVPEGALTLDMRRADFGEALQAVVGDPNTPIALICARGIRSRAMANQLRQDGFTHILDVPEGMLGSGAGPGWLARGLPVTPP</sequence>
<evidence type="ECO:0000259" key="2">
    <source>
        <dbReference type="PROSITE" id="PS50206"/>
    </source>
</evidence>
<dbReference type="PROSITE" id="PS50206">
    <property type="entry name" value="RHODANESE_3"/>
    <property type="match status" value="1"/>
</dbReference>
<dbReference type="EMBL" id="FOMW01000001">
    <property type="protein sequence ID" value="SFD48797.1"/>
    <property type="molecule type" value="Genomic_DNA"/>
</dbReference>
<organism evidence="3 4">
    <name type="scientific">Sulfitobacter brevis</name>
    <dbReference type="NCBI Taxonomy" id="74348"/>
    <lineage>
        <taxon>Bacteria</taxon>
        <taxon>Pseudomonadati</taxon>
        <taxon>Pseudomonadota</taxon>
        <taxon>Alphaproteobacteria</taxon>
        <taxon>Rhodobacterales</taxon>
        <taxon>Roseobacteraceae</taxon>
        <taxon>Sulfitobacter</taxon>
    </lineage>
</organism>
<dbReference type="Proteomes" id="UP000198977">
    <property type="component" value="Unassembled WGS sequence"/>
</dbReference>
<accession>A0A1I1SQS2</accession>
<dbReference type="RefSeq" id="WP_093921892.1">
    <property type="nucleotide sequence ID" value="NZ_FOMW01000001.1"/>
</dbReference>
<keyword evidence="4" id="KW-1185">Reference proteome</keyword>
<feature type="transmembrane region" description="Helical" evidence="1">
    <location>
        <begin position="12"/>
        <end position="32"/>
    </location>
</feature>
<dbReference type="STRING" id="74348.SAMN04488523_101126"/>
<keyword evidence="1" id="KW-1133">Transmembrane helix</keyword>
<proteinExistence type="predicted"/>
<evidence type="ECO:0000313" key="3">
    <source>
        <dbReference type="EMBL" id="SFD48797.1"/>
    </source>
</evidence>
<dbReference type="InterPro" id="IPR036873">
    <property type="entry name" value="Rhodanese-like_dom_sf"/>
</dbReference>
<dbReference type="InterPro" id="IPR006311">
    <property type="entry name" value="TAT_signal"/>
</dbReference>
<protein>
    <submittedName>
        <fullName evidence="3">Rhodanese-related sulfurtransferase</fullName>
    </submittedName>
</protein>
<keyword evidence="1" id="KW-0812">Transmembrane</keyword>
<dbReference type="SUPFAM" id="SSF52821">
    <property type="entry name" value="Rhodanese/Cell cycle control phosphatase"/>
    <property type="match status" value="1"/>
</dbReference>
<dbReference type="CDD" id="cd00158">
    <property type="entry name" value="RHOD"/>
    <property type="match status" value="1"/>
</dbReference>
<keyword evidence="3" id="KW-0808">Transferase</keyword>
<dbReference type="InterPro" id="IPR001763">
    <property type="entry name" value="Rhodanese-like_dom"/>
</dbReference>
<keyword evidence="1" id="KW-0472">Membrane</keyword>
<evidence type="ECO:0000256" key="1">
    <source>
        <dbReference type="SAM" id="Phobius"/>
    </source>
</evidence>
<dbReference type="Gene3D" id="3.40.250.10">
    <property type="entry name" value="Rhodanese-like domain"/>
    <property type="match status" value="1"/>
</dbReference>
<dbReference type="Pfam" id="PF00581">
    <property type="entry name" value="Rhodanese"/>
    <property type="match status" value="1"/>
</dbReference>
<dbReference type="OrthoDB" id="9812109at2"/>
<reference evidence="3 4" key="1">
    <citation type="submission" date="2016-10" db="EMBL/GenBank/DDBJ databases">
        <authorList>
            <person name="de Groot N.N."/>
        </authorList>
    </citation>
    <scope>NUCLEOTIDE SEQUENCE [LARGE SCALE GENOMIC DNA]</scope>
    <source>
        <strain evidence="3 4">DSM 11443</strain>
    </source>
</reference>